<gene>
    <name evidence="1" type="ORF">METZ01_LOCUS29432</name>
</gene>
<protein>
    <submittedName>
        <fullName evidence="1">Uncharacterized protein</fullName>
    </submittedName>
</protein>
<name>A0A381QC73_9ZZZZ</name>
<reference evidence="1" key="1">
    <citation type="submission" date="2018-05" db="EMBL/GenBank/DDBJ databases">
        <authorList>
            <person name="Lanie J.A."/>
            <person name="Ng W.-L."/>
            <person name="Kazmierczak K.M."/>
            <person name="Andrzejewski T.M."/>
            <person name="Davidsen T.M."/>
            <person name="Wayne K.J."/>
            <person name="Tettelin H."/>
            <person name="Glass J.I."/>
            <person name="Rusch D."/>
            <person name="Podicherti R."/>
            <person name="Tsui H.-C.T."/>
            <person name="Winkler M.E."/>
        </authorList>
    </citation>
    <scope>NUCLEOTIDE SEQUENCE</scope>
</reference>
<accession>A0A381QC73</accession>
<dbReference type="EMBL" id="UINC01001283">
    <property type="protein sequence ID" value="SUZ76578.1"/>
    <property type="molecule type" value="Genomic_DNA"/>
</dbReference>
<evidence type="ECO:0000313" key="1">
    <source>
        <dbReference type="EMBL" id="SUZ76578.1"/>
    </source>
</evidence>
<organism evidence="1">
    <name type="scientific">marine metagenome</name>
    <dbReference type="NCBI Taxonomy" id="408172"/>
    <lineage>
        <taxon>unclassified sequences</taxon>
        <taxon>metagenomes</taxon>
        <taxon>ecological metagenomes</taxon>
    </lineage>
</organism>
<sequence>MKLGTRAALIWIGAPVWGLRPVRAALFLVANVPKPTSTTGSPLFNEPVIVSIIASMARPAAAFGRSALVATASISSDLFTLSPFHKFKVVFQ</sequence>
<dbReference type="AlphaFoldDB" id="A0A381QC73"/>
<proteinExistence type="predicted"/>